<evidence type="ECO:0000313" key="3">
    <source>
        <dbReference type="Proteomes" id="UP000188929"/>
    </source>
</evidence>
<dbReference type="SUPFAM" id="SSF103196">
    <property type="entry name" value="Roadblock/LC7 domain"/>
    <property type="match status" value="1"/>
</dbReference>
<dbReference type="Gene3D" id="3.30.450.30">
    <property type="entry name" value="Dynein light chain 2a, cytoplasmic"/>
    <property type="match status" value="1"/>
</dbReference>
<dbReference type="STRING" id="1834516.BL253_02910"/>
<dbReference type="Proteomes" id="UP000188929">
    <property type="component" value="Unassembled WGS sequence"/>
</dbReference>
<dbReference type="InterPro" id="IPR004942">
    <property type="entry name" value="Roadblock/LAMTOR2_dom"/>
</dbReference>
<keyword evidence="3" id="KW-1185">Reference proteome</keyword>
<comment type="caution">
    <text evidence="2">The sequence shown here is derived from an EMBL/GenBank/DDBJ whole genome shotgun (WGS) entry which is preliminary data.</text>
</comment>
<evidence type="ECO:0000259" key="1">
    <source>
        <dbReference type="SMART" id="SM00960"/>
    </source>
</evidence>
<feature type="domain" description="Roadblock/LAMTOR2" evidence="1">
    <location>
        <begin position="15"/>
        <end position="105"/>
    </location>
</feature>
<accession>A0A1V2IIW0</accession>
<proteinExistence type="predicted"/>
<sequence>MVTQEHNHHASPDFTWLIDDFVQKVHGATHALIMSADGLALASSQSMNTEEGERLAAIASGMLGLARNSAALFGKGDCEQIIVRLSRGYFLFMGIDAGAGLAVMTGPDCDMKVVGYEMTQFVMHAGHALTPERRADLRRVLVGRRPAG</sequence>
<dbReference type="Pfam" id="PF03259">
    <property type="entry name" value="Robl_LC7"/>
    <property type="match status" value="1"/>
</dbReference>
<dbReference type="OrthoDB" id="5187023at2"/>
<dbReference type="EMBL" id="MOMC01000007">
    <property type="protein sequence ID" value="ONH33124.1"/>
    <property type="molecule type" value="Genomic_DNA"/>
</dbReference>
<protein>
    <submittedName>
        <fullName evidence="2">Dynein regulation protein LC7</fullName>
    </submittedName>
</protein>
<dbReference type="AlphaFoldDB" id="A0A1V2IIW0"/>
<dbReference type="PANTHER" id="PTHR36222:SF1">
    <property type="entry name" value="SERINE PROTEASE INHIBITOR RV3364C"/>
    <property type="match status" value="1"/>
</dbReference>
<organism evidence="2 3">
    <name type="scientific">Pseudofrankia asymbiotica</name>
    <dbReference type="NCBI Taxonomy" id="1834516"/>
    <lineage>
        <taxon>Bacteria</taxon>
        <taxon>Bacillati</taxon>
        <taxon>Actinomycetota</taxon>
        <taxon>Actinomycetes</taxon>
        <taxon>Frankiales</taxon>
        <taxon>Frankiaceae</taxon>
        <taxon>Pseudofrankia</taxon>
    </lineage>
</organism>
<dbReference type="SMART" id="SM00960">
    <property type="entry name" value="Robl_LC7"/>
    <property type="match status" value="1"/>
</dbReference>
<reference evidence="3" key="1">
    <citation type="submission" date="2016-10" db="EMBL/GenBank/DDBJ databases">
        <title>Frankia sp. NRRL B-16386 Genome sequencing.</title>
        <authorList>
            <person name="Ghodhbane-Gtari F."/>
            <person name="Swanson E."/>
            <person name="Gueddou A."/>
            <person name="Hezbri K."/>
            <person name="Ktari K."/>
            <person name="Nouioui I."/>
            <person name="Morris K."/>
            <person name="Simpson S."/>
            <person name="Abebe-Akele F."/>
            <person name="Thomas K."/>
            <person name="Gtari M."/>
            <person name="Tisa L.S."/>
        </authorList>
    </citation>
    <scope>NUCLEOTIDE SEQUENCE [LARGE SCALE GENOMIC DNA]</scope>
    <source>
        <strain evidence="3">NRRL B-16386</strain>
    </source>
</reference>
<gene>
    <name evidence="2" type="ORF">BL253_02910</name>
</gene>
<dbReference type="RefSeq" id="WP_076813347.1">
    <property type="nucleotide sequence ID" value="NZ_MOMC01000007.1"/>
</dbReference>
<evidence type="ECO:0000313" key="2">
    <source>
        <dbReference type="EMBL" id="ONH33124.1"/>
    </source>
</evidence>
<dbReference type="PANTHER" id="PTHR36222">
    <property type="entry name" value="SERINE PROTEASE INHIBITOR RV3364C"/>
    <property type="match status" value="1"/>
</dbReference>
<name>A0A1V2IIW0_9ACTN</name>
<dbReference type="InterPro" id="IPR053141">
    <property type="entry name" value="Mycobact_SerProt_Inhib_Rv3364c"/>
</dbReference>